<dbReference type="Proteomes" id="UP000218418">
    <property type="component" value="Chromosome"/>
</dbReference>
<protein>
    <submittedName>
        <fullName evidence="3">Acyltransferase 3</fullName>
    </submittedName>
</protein>
<accession>A0A1Z4LNJ1</accession>
<gene>
    <name evidence="3" type="ORF">NIES267_22650</name>
</gene>
<proteinExistence type="predicted"/>
<feature type="transmembrane region" description="Helical" evidence="1">
    <location>
        <begin position="70"/>
        <end position="90"/>
    </location>
</feature>
<evidence type="ECO:0000313" key="4">
    <source>
        <dbReference type="Proteomes" id="UP000218418"/>
    </source>
</evidence>
<feature type="transmembrane region" description="Helical" evidence="1">
    <location>
        <begin position="32"/>
        <end position="49"/>
    </location>
</feature>
<dbReference type="PANTHER" id="PTHR37312:SF1">
    <property type="entry name" value="MEMBRANE-BOUND ACYLTRANSFERASE YKRP-RELATED"/>
    <property type="match status" value="1"/>
</dbReference>
<dbReference type="AlphaFoldDB" id="A0A1Z4LNJ1"/>
<keyword evidence="1" id="KW-0812">Transmembrane</keyword>
<feature type="transmembrane region" description="Helical" evidence="1">
    <location>
        <begin position="303"/>
        <end position="322"/>
    </location>
</feature>
<dbReference type="EMBL" id="AP018227">
    <property type="protein sequence ID" value="BAY82781.1"/>
    <property type="molecule type" value="Genomic_DNA"/>
</dbReference>
<keyword evidence="3" id="KW-0808">Transferase</keyword>
<feature type="transmembrane region" description="Helical" evidence="1">
    <location>
        <begin position="234"/>
        <end position="252"/>
    </location>
</feature>
<dbReference type="GO" id="GO:0016747">
    <property type="term" value="F:acyltransferase activity, transferring groups other than amino-acyl groups"/>
    <property type="evidence" value="ECO:0007669"/>
    <property type="project" value="InterPro"/>
</dbReference>
<feature type="transmembrane region" description="Helical" evidence="1">
    <location>
        <begin position="7"/>
        <end position="26"/>
    </location>
</feature>
<dbReference type="InterPro" id="IPR002656">
    <property type="entry name" value="Acyl_transf_3_dom"/>
</dbReference>
<keyword evidence="4" id="KW-1185">Reference proteome</keyword>
<organism evidence="3 4">
    <name type="scientific">Calothrix parasitica NIES-267</name>
    <dbReference type="NCBI Taxonomy" id="1973488"/>
    <lineage>
        <taxon>Bacteria</taxon>
        <taxon>Bacillati</taxon>
        <taxon>Cyanobacteriota</taxon>
        <taxon>Cyanophyceae</taxon>
        <taxon>Nostocales</taxon>
        <taxon>Calotrichaceae</taxon>
        <taxon>Calothrix</taxon>
    </lineage>
</organism>
<evidence type="ECO:0000313" key="3">
    <source>
        <dbReference type="EMBL" id="BAY82781.1"/>
    </source>
</evidence>
<dbReference type="OrthoDB" id="6623990at2"/>
<keyword evidence="1" id="KW-1133">Transmembrane helix</keyword>
<keyword evidence="1" id="KW-0472">Membrane</keyword>
<reference evidence="3 4" key="1">
    <citation type="submission" date="2017-06" db="EMBL/GenBank/DDBJ databases">
        <title>Genome sequencing of cyanobaciteial culture collection at National Institute for Environmental Studies (NIES).</title>
        <authorList>
            <person name="Hirose Y."/>
            <person name="Shimura Y."/>
            <person name="Fujisawa T."/>
            <person name="Nakamura Y."/>
            <person name="Kawachi M."/>
        </authorList>
    </citation>
    <scope>NUCLEOTIDE SEQUENCE [LARGE SCALE GENOMIC DNA]</scope>
    <source>
        <strain evidence="3 4">NIES-267</strain>
    </source>
</reference>
<feature type="transmembrane region" description="Helical" evidence="1">
    <location>
        <begin position="204"/>
        <end position="222"/>
    </location>
</feature>
<evidence type="ECO:0000256" key="1">
    <source>
        <dbReference type="SAM" id="Phobius"/>
    </source>
</evidence>
<feature type="transmembrane region" description="Helical" evidence="1">
    <location>
        <begin position="110"/>
        <end position="135"/>
    </location>
</feature>
<name>A0A1Z4LNJ1_9CYAN</name>
<feature type="transmembrane region" description="Helical" evidence="1">
    <location>
        <begin position="147"/>
        <end position="168"/>
    </location>
</feature>
<evidence type="ECO:0000259" key="2">
    <source>
        <dbReference type="Pfam" id="PF01757"/>
    </source>
</evidence>
<dbReference type="Pfam" id="PF01757">
    <property type="entry name" value="Acyl_transf_3"/>
    <property type="match status" value="1"/>
</dbReference>
<dbReference type="PANTHER" id="PTHR37312">
    <property type="entry name" value="MEMBRANE-BOUND ACYLTRANSFERASE YKRP-RELATED"/>
    <property type="match status" value="1"/>
</dbReference>
<keyword evidence="3" id="KW-0012">Acyltransferase</keyword>
<feature type="domain" description="Acyltransferase 3" evidence="2">
    <location>
        <begin position="6"/>
        <end position="300"/>
    </location>
</feature>
<sequence length="347" mass="40593">MRQRISWIDCWKGIATILIVFGHVLDFNVTKYVFWFHMPLFLFISGYMYKEEHNYLSFFKKNFLRLIVPYISFLILFSLPTITTYIHGIFVTKQLDSLSTLVVFTLKQFYGGEMLGDCFTLFWLITCLFFTKQIYNFIYTKFGDEKWLMNIIMLDVYCLAIIDCLLFKDVVFPLDINVVLMALPFYWLGHMASEKSNIFNSIKLFIIAFSTLFTMFFIDKLSYFDFTFDMSNKIYGVPVINFLIAIAGIVIVQTIAKTITKNKLFDKVICEIGGASMIIIYLHQPVQITLQKVPFLNESTMRLIAALLIPYLIYKVMSNFSVTRKFFLGEFKFVSNIKLKSLSNLET</sequence>
<feature type="transmembrane region" description="Helical" evidence="1">
    <location>
        <begin position="174"/>
        <end position="192"/>
    </location>
</feature>
<feature type="transmembrane region" description="Helical" evidence="1">
    <location>
        <begin position="264"/>
        <end position="283"/>
    </location>
</feature>
<dbReference type="InterPro" id="IPR052734">
    <property type="entry name" value="Nod_factor_acetyltransferase"/>
</dbReference>